<reference evidence="2 3" key="1">
    <citation type="submission" date="2023-06" db="EMBL/GenBank/DDBJ databases">
        <authorList>
            <person name="Yushchuk O."/>
            <person name="Binda E."/>
            <person name="Ruckert-Reed C."/>
            <person name="Fedorenko V."/>
            <person name="Kalinowski J."/>
            <person name="Marinelli F."/>
        </authorList>
    </citation>
    <scope>NUCLEOTIDE SEQUENCE [LARGE SCALE GENOMIC DNA]</scope>
    <source>
        <strain evidence="2 3">NRRL 3884</strain>
    </source>
</reference>
<keyword evidence="3" id="KW-1185">Reference proteome</keyword>
<dbReference type="Pfam" id="PF09346">
    <property type="entry name" value="SMI1_KNR4"/>
    <property type="match status" value="1"/>
</dbReference>
<dbReference type="EMBL" id="CP126980">
    <property type="protein sequence ID" value="WIM97253.1"/>
    <property type="molecule type" value="Genomic_DNA"/>
</dbReference>
<gene>
    <name evidence="2" type="ORF">ACTOB_000759</name>
</gene>
<evidence type="ECO:0000259" key="1">
    <source>
        <dbReference type="SMART" id="SM00860"/>
    </source>
</evidence>
<name>A0ABY8WHU6_9ACTN</name>
<dbReference type="InterPro" id="IPR037883">
    <property type="entry name" value="Knr4/Smi1-like_sf"/>
</dbReference>
<accession>A0ABY8WHU6</accession>
<evidence type="ECO:0000313" key="3">
    <source>
        <dbReference type="Proteomes" id="UP001240150"/>
    </source>
</evidence>
<dbReference type="SUPFAM" id="SSF160631">
    <property type="entry name" value="SMI1/KNR4-like"/>
    <property type="match status" value="1"/>
</dbReference>
<protein>
    <submittedName>
        <fullName evidence="2">SMI1/KNR4 family protein</fullName>
    </submittedName>
</protein>
<dbReference type="InterPro" id="IPR018958">
    <property type="entry name" value="Knr4/Smi1-like_dom"/>
</dbReference>
<dbReference type="SMART" id="SM00860">
    <property type="entry name" value="SMI1_KNR4"/>
    <property type="match status" value="1"/>
</dbReference>
<organism evidence="2 3">
    <name type="scientific">Actinoplanes oblitus</name>
    <dbReference type="NCBI Taxonomy" id="3040509"/>
    <lineage>
        <taxon>Bacteria</taxon>
        <taxon>Bacillati</taxon>
        <taxon>Actinomycetota</taxon>
        <taxon>Actinomycetes</taxon>
        <taxon>Micromonosporales</taxon>
        <taxon>Micromonosporaceae</taxon>
        <taxon>Actinoplanes</taxon>
    </lineage>
</organism>
<proteinExistence type="predicted"/>
<dbReference type="Proteomes" id="UP001240150">
    <property type="component" value="Chromosome"/>
</dbReference>
<dbReference type="RefSeq" id="WP_284918631.1">
    <property type="nucleotide sequence ID" value="NZ_CP126980.1"/>
</dbReference>
<feature type="domain" description="Knr4/Smi1-like" evidence="1">
    <location>
        <begin position="39"/>
        <end position="203"/>
    </location>
</feature>
<sequence>MTGIDWSDVRARVAALGAHPDRGEVFGARWGHGWVLEPPLSTAELAEVEAQIGAELPGEYRSFLLQVSRGGAGPAYGLFPLRRVGGRWRWEGDGADLTDWARLGEAFPHSEAFNPVEGMPEPPDDEEAEDDYWAEHDRLMEEATDFGGLLYLCHLGCAYREALVVSGPRRGVMWADQTADGDGFTPMRDDDGSPLGFARWFRRWLDNSEHVVAAKT</sequence>
<evidence type="ECO:0000313" key="2">
    <source>
        <dbReference type="EMBL" id="WIM97253.1"/>
    </source>
</evidence>